<dbReference type="GO" id="GO:0005524">
    <property type="term" value="F:ATP binding"/>
    <property type="evidence" value="ECO:0007669"/>
    <property type="project" value="UniProtKB-UniRule"/>
</dbReference>
<accession>A0ABD3RDJ7</accession>
<dbReference type="InterPro" id="IPR027640">
    <property type="entry name" value="Kinesin-like_fam"/>
</dbReference>
<feature type="domain" description="Kinesin motor" evidence="5">
    <location>
        <begin position="61"/>
        <end position="409"/>
    </location>
</feature>
<evidence type="ECO:0000256" key="2">
    <source>
        <dbReference type="ARBA" id="ARBA00022840"/>
    </source>
</evidence>
<dbReference type="PRINTS" id="PR00380">
    <property type="entry name" value="KINESINHEAVY"/>
</dbReference>
<dbReference type="PANTHER" id="PTHR24115">
    <property type="entry name" value="KINESIN-RELATED"/>
    <property type="match status" value="1"/>
</dbReference>
<gene>
    <name evidence="6" type="ORF">ACHAXA_008069</name>
</gene>
<evidence type="ECO:0000256" key="1">
    <source>
        <dbReference type="ARBA" id="ARBA00022741"/>
    </source>
</evidence>
<dbReference type="Proteomes" id="UP001530377">
    <property type="component" value="Unassembled WGS sequence"/>
</dbReference>
<reference evidence="6 7" key="1">
    <citation type="submission" date="2024-10" db="EMBL/GenBank/DDBJ databases">
        <title>Updated reference genomes for cyclostephanoid diatoms.</title>
        <authorList>
            <person name="Roberts W.R."/>
            <person name="Alverson A.J."/>
        </authorList>
    </citation>
    <scope>NUCLEOTIDE SEQUENCE [LARGE SCALE GENOMIC DNA]</scope>
    <source>
        <strain evidence="6 7">AJA228-03</strain>
    </source>
</reference>
<evidence type="ECO:0000259" key="5">
    <source>
        <dbReference type="PROSITE" id="PS50067"/>
    </source>
</evidence>
<name>A0ABD3RDJ7_9STRA</name>
<evidence type="ECO:0000313" key="6">
    <source>
        <dbReference type="EMBL" id="KAL3811092.1"/>
    </source>
</evidence>
<comment type="caution">
    <text evidence="6">The sequence shown here is derived from an EMBL/GenBank/DDBJ whole genome shotgun (WGS) entry which is preliminary data.</text>
</comment>
<proteinExistence type="inferred from homology"/>
<evidence type="ECO:0000256" key="3">
    <source>
        <dbReference type="PROSITE-ProRule" id="PRU00283"/>
    </source>
</evidence>
<keyword evidence="1 3" id="KW-0547">Nucleotide-binding</keyword>
<protein>
    <recommendedName>
        <fullName evidence="4">Kinesin-like protein</fullName>
    </recommendedName>
</protein>
<keyword evidence="2 3" id="KW-0067">ATP-binding</keyword>
<feature type="binding site" evidence="3">
    <location>
        <begin position="161"/>
        <end position="168"/>
    </location>
    <ligand>
        <name>ATP</name>
        <dbReference type="ChEBI" id="CHEBI:30616"/>
    </ligand>
</feature>
<dbReference type="Pfam" id="PF00225">
    <property type="entry name" value="Kinesin"/>
    <property type="match status" value="1"/>
</dbReference>
<keyword evidence="3 4" id="KW-0505">Motor protein</keyword>
<dbReference type="InterPro" id="IPR019821">
    <property type="entry name" value="Kinesin_motor_CS"/>
</dbReference>
<dbReference type="SUPFAM" id="SSF52540">
    <property type="entry name" value="P-loop containing nucleoside triphosphate hydrolases"/>
    <property type="match status" value="1"/>
</dbReference>
<keyword evidence="7" id="KW-1185">Reference proteome</keyword>
<dbReference type="GO" id="GO:0003774">
    <property type="term" value="F:cytoskeletal motor activity"/>
    <property type="evidence" value="ECO:0007669"/>
    <property type="project" value="UniProtKB-UniRule"/>
</dbReference>
<evidence type="ECO:0000313" key="7">
    <source>
        <dbReference type="Proteomes" id="UP001530377"/>
    </source>
</evidence>
<organism evidence="6 7">
    <name type="scientific">Cyclostephanos tholiformis</name>
    <dbReference type="NCBI Taxonomy" id="382380"/>
    <lineage>
        <taxon>Eukaryota</taxon>
        <taxon>Sar</taxon>
        <taxon>Stramenopiles</taxon>
        <taxon>Ochrophyta</taxon>
        <taxon>Bacillariophyta</taxon>
        <taxon>Coscinodiscophyceae</taxon>
        <taxon>Thalassiosirophycidae</taxon>
        <taxon>Stephanodiscales</taxon>
        <taxon>Stephanodiscaceae</taxon>
        <taxon>Cyclostephanos</taxon>
    </lineage>
</organism>
<dbReference type="PANTHER" id="PTHR24115:SF799">
    <property type="entry name" value="KINESIN-LIKE PROTEIN"/>
    <property type="match status" value="1"/>
</dbReference>
<dbReference type="PROSITE" id="PS00411">
    <property type="entry name" value="KINESIN_MOTOR_1"/>
    <property type="match status" value="1"/>
</dbReference>
<dbReference type="SMART" id="SM00129">
    <property type="entry name" value="KISc"/>
    <property type="match status" value="1"/>
</dbReference>
<keyword evidence="4" id="KW-0493">Microtubule</keyword>
<dbReference type="AlphaFoldDB" id="A0ABD3RDJ7"/>
<dbReference type="Gene3D" id="3.40.850.10">
    <property type="entry name" value="Kinesin motor domain"/>
    <property type="match status" value="1"/>
</dbReference>
<sequence>MEINAPPDGARFVAGSKKLVGDFHDQFVSMILEAQSMVPPPIVANAGSTRSRREPSLDTSTFTVCLRMRPLLGNELTARGESFNCVIPGESKIDGSDRTDQVIVFTPKVGITGKPSLTEATFAFDYVFGPDHDGDHVYDAVVEAVVKRAEGGQVGVVFAFGQTGSGKSHTMNGLMDRLVMELFANSSEASTRRITFSYMEILGSNIRDCLAIMPDNDNGNTMPKVQIGELLDGRAVVKNLSEHRTSSAKELSALIGVAKSQRTTKATEKNDTSSRSHGVGIIRFGHVGFEAGEGPAEGVLYIIDLAGSERSDDSKGHNKSLMDETKEINLSIMSLKECIRARTIASGPGGASIHVPYRRSKLTLLMKDVFDLGCKRMCSTVVLAHVSPLAGDVKHTVNTMNYCAPLRVAVNDKTKSSERDDRDPATWDADRIRSWCEKTMGLDATESNMLLPRGTTGIELCRTTEVEIYRRLAGKHDKAKCVYQGLWTLICDAKTRKRRPDGSIITQEQEDAEIANARKLQEEKAKLWEDREKTLKSEF</sequence>
<dbReference type="PROSITE" id="PS50067">
    <property type="entry name" value="KINESIN_MOTOR_2"/>
    <property type="match status" value="1"/>
</dbReference>
<comment type="similarity">
    <text evidence="3 4">Belongs to the TRAFAC class myosin-kinesin ATPase superfamily. Kinesin family.</text>
</comment>
<dbReference type="EMBL" id="JALLPB020000282">
    <property type="protein sequence ID" value="KAL3811092.1"/>
    <property type="molecule type" value="Genomic_DNA"/>
</dbReference>
<dbReference type="InterPro" id="IPR027417">
    <property type="entry name" value="P-loop_NTPase"/>
</dbReference>
<dbReference type="InterPro" id="IPR036961">
    <property type="entry name" value="Kinesin_motor_dom_sf"/>
</dbReference>
<dbReference type="InterPro" id="IPR001752">
    <property type="entry name" value="Kinesin_motor_dom"/>
</dbReference>
<evidence type="ECO:0000256" key="4">
    <source>
        <dbReference type="RuleBase" id="RU000394"/>
    </source>
</evidence>
<dbReference type="GO" id="GO:0005874">
    <property type="term" value="C:microtubule"/>
    <property type="evidence" value="ECO:0007669"/>
    <property type="project" value="UniProtKB-KW"/>
</dbReference>